<evidence type="ECO:0000256" key="10">
    <source>
        <dbReference type="SAM" id="MobiDB-lite"/>
    </source>
</evidence>
<evidence type="ECO:0000256" key="2">
    <source>
        <dbReference type="ARBA" id="ARBA00022723"/>
    </source>
</evidence>
<accession>A0ABD3C6Z0</accession>
<evidence type="ECO:0000256" key="5">
    <source>
        <dbReference type="ARBA" id="ARBA00023015"/>
    </source>
</evidence>
<evidence type="ECO:0000256" key="8">
    <source>
        <dbReference type="ARBA" id="ARBA00023163"/>
    </source>
</evidence>
<feature type="compositionally biased region" description="Pro residues" evidence="10">
    <location>
        <begin position="68"/>
        <end position="84"/>
    </location>
</feature>
<evidence type="ECO:0000256" key="6">
    <source>
        <dbReference type="ARBA" id="ARBA00023125"/>
    </source>
</evidence>
<dbReference type="InterPro" id="IPR006456">
    <property type="entry name" value="ZF_HD_homeobox_Cys/His_dimer"/>
</dbReference>
<proteinExistence type="predicted"/>
<dbReference type="GO" id="GO:0003677">
    <property type="term" value="F:DNA binding"/>
    <property type="evidence" value="ECO:0007669"/>
    <property type="project" value="UniProtKB-KW"/>
</dbReference>
<name>A0ABD3C6Z0_9LAMI</name>
<feature type="domain" description="ZF-HD dimerization-type" evidence="11">
    <location>
        <begin position="115"/>
        <end position="164"/>
    </location>
</feature>
<keyword evidence="8" id="KW-0804">Transcription</keyword>
<dbReference type="SUPFAM" id="SSF46689">
    <property type="entry name" value="Homeodomain-like"/>
    <property type="match status" value="1"/>
</dbReference>
<dbReference type="NCBIfam" id="TIGR01566">
    <property type="entry name" value="ZF_HD_prot_N"/>
    <property type="match status" value="1"/>
</dbReference>
<dbReference type="PANTHER" id="PTHR31948:SF119">
    <property type="entry name" value="ZINC-FINGER HOMEODOMAIN PROTEIN 6-LIKE"/>
    <property type="match status" value="1"/>
</dbReference>
<keyword evidence="5" id="KW-0805">Transcription regulation</keyword>
<feature type="compositionally biased region" description="Low complexity" evidence="10">
    <location>
        <begin position="85"/>
        <end position="94"/>
    </location>
</feature>
<dbReference type="NCBIfam" id="TIGR01565">
    <property type="entry name" value="homeo_ZF_HD"/>
    <property type="match status" value="1"/>
</dbReference>
<evidence type="ECO:0000256" key="3">
    <source>
        <dbReference type="ARBA" id="ARBA00022771"/>
    </source>
</evidence>
<dbReference type="InterPro" id="IPR009057">
    <property type="entry name" value="Homeodomain-like_sf"/>
</dbReference>
<reference evidence="13" key="1">
    <citation type="journal article" date="2024" name="IScience">
        <title>Strigolactones Initiate the Formation of Haustorium-like Structures in Castilleja.</title>
        <authorList>
            <person name="Buerger M."/>
            <person name="Peterson D."/>
            <person name="Chory J."/>
        </authorList>
    </citation>
    <scope>NUCLEOTIDE SEQUENCE [LARGE SCALE GENOMIC DNA]</scope>
</reference>
<evidence type="ECO:0000256" key="4">
    <source>
        <dbReference type="ARBA" id="ARBA00022833"/>
    </source>
</evidence>
<dbReference type="AlphaFoldDB" id="A0ABD3C6Z0"/>
<dbReference type="GO" id="GO:0008270">
    <property type="term" value="F:zinc ion binding"/>
    <property type="evidence" value="ECO:0007669"/>
    <property type="project" value="UniProtKB-KW"/>
</dbReference>
<evidence type="ECO:0000256" key="9">
    <source>
        <dbReference type="ARBA" id="ARBA00023242"/>
    </source>
</evidence>
<comment type="subcellular location">
    <subcellularLocation>
        <location evidence="1">Nucleus</location>
    </subcellularLocation>
</comment>
<dbReference type="GO" id="GO:0005634">
    <property type="term" value="C:nucleus"/>
    <property type="evidence" value="ECO:0007669"/>
    <property type="project" value="UniProtKB-SubCell"/>
</dbReference>
<gene>
    <name evidence="12" type="ORF">CASFOL_031027</name>
</gene>
<dbReference type="EMBL" id="JAVIJP010000052">
    <property type="protein sequence ID" value="KAL3625573.1"/>
    <property type="molecule type" value="Genomic_DNA"/>
</dbReference>
<evidence type="ECO:0000256" key="1">
    <source>
        <dbReference type="ARBA" id="ARBA00004123"/>
    </source>
</evidence>
<keyword evidence="7" id="KW-0371">Homeobox</keyword>
<protein>
    <recommendedName>
        <fullName evidence="11">ZF-HD dimerization-type domain-containing protein</fullName>
    </recommendedName>
</protein>
<comment type="caution">
    <text evidence="12">The sequence shown here is derived from an EMBL/GenBank/DDBJ whole genome shotgun (WGS) entry which is preliminary data.</text>
</comment>
<dbReference type="Gene3D" id="1.10.10.60">
    <property type="entry name" value="Homeodomain-like"/>
    <property type="match status" value="1"/>
</dbReference>
<keyword evidence="6" id="KW-0238">DNA-binding</keyword>
<dbReference type="PANTHER" id="PTHR31948">
    <property type="entry name" value="ZINC-FINGER HOMEODOMAIN PROTEIN 2"/>
    <property type="match status" value="1"/>
</dbReference>
<evidence type="ECO:0000313" key="13">
    <source>
        <dbReference type="Proteomes" id="UP001632038"/>
    </source>
</evidence>
<dbReference type="PROSITE" id="PS51523">
    <property type="entry name" value="ZF_HD_DIMER"/>
    <property type="match status" value="1"/>
</dbReference>
<keyword evidence="3" id="KW-0863">Zinc-finger</keyword>
<sequence>MERRGEQDMRNNPMGYTPPQTIQESPPPVKLPLAPIISTLTDHKRPINSTRRGSSIFSPTQTLNNHPYIPPPHQLTPPPPPPPNNNNNNNNASPDPDPTYGAASEVVEITSSVRYKECLKNHAASMGGHVVDGCGEFMPGGDDGTLEALKCAACDCHRNFHRKEGDGEPTPHRLTAPPPHLKHHFAAPSTMVNFGGGGAAAESSSEGLNMFESGGGHTAGQASGSKKRFRTKFRRDQKDRMHEFAVKLGWRIQKQDEPEVQRFCGEVGVKRQVFKVWMHNNKQAIKKRDSSH</sequence>
<keyword evidence="4" id="KW-0862">Zinc</keyword>
<keyword evidence="9" id="KW-0539">Nucleus</keyword>
<feature type="region of interest" description="Disordered" evidence="10">
    <location>
        <begin position="1"/>
        <end position="101"/>
    </location>
</feature>
<keyword evidence="13" id="KW-1185">Reference proteome</keyword>
<evidence type="ECO:0000259" key="11">
    <source>
        <dbReference type="PROSITE" id="PS51523"/>
    </source>
</evidence>
<organism evidence="12 13">
    <name type="scientific">Castilleja foliolosa</name>
    <dbReference type="NCBI Taxonomy" id="1961234"/>
    <lineage>
        <taxon>Eukaryota</taxon>
        <taxon>Viridiplantae</taxon>
        <taxon>Streptophyta</taxon>
        <taxon>Embryophyta</taxon>
        <taxon>Tracheophyta</taxon>
        <taxon>Spermatophyta</taxon>
        <taxon>Magnoliopsida</taxon>
        <taxon>eudicotyledons</taxon>
        <taxon>Gunneridae</taxon>
        <taxon>Pentapetalae</taxon>
        <taxon>asterids</taxon>
        <taxon>lamiids</taxon>
        <taxon>Lamiales</taxon>
        <taxon>Orobanchaceae</taxon>
        <taxon>Pedicularideae</taxon>
        <taxon>Castillejinae</taxon>
        <taxon>Castilleja</taxon>
    </lineage>
</organism>
<evidence type="ECO:0000313" key="12">
    <source>
        <dbReference type="EMBL" id="KAL3625573.1"/>
    </source>
</evidence>
<keyword evidence="2" id="KW-0479">Metal-binding</keyword>
<evidence type="ECO:0000256" key="7">
    <source>
        <dbReference type="ARBA" id="ARBA00023155"/>
    </source>
</evidence>
<dbReference type="FunFam" id="1.10.10.60:FF:000257">
    <property type="entry name" value="Zinc-finger homeodomain protein 2"/>
    <property type="match status" value="1"/>
</dbReference>
<feature type="compositionally biased region" description="Polar residues" evidence="10">
    <location>
        <begin position="47"/>
        <end position="65"/>
    </location>
</feature>
<dbReference type="Pfam" id="PF04770">
    <property type="entry name" value="ZF-HD_dimer"/>
    <property type="match status" value="1"/>
</dbReference>
<dbReference type="InterPro" id="IPR006455">
    <property type="entry name" value="Homeodomain_ZF_HD"/>
</dbReference>
<dbReference type="Proteomes" id="UP001632038">
    <property type="component" value="Unassembled WGS sequence"/>
</dbReference>